<dbReference type="RefSeq" id="XP_002141020.1">
    <property type="nucleotide sequence ID" value="XM_002140984.1"/>
</dbReference>
<reference evidence="1" key="1">
    <citation type="submission" date="2008-06" db="EMBL/GenBank/DDBJ databases">
        <authorList>
            <person name="Lorenzi H."/>
            <person name="Inman J."/>
            <person name="Miller J."/>
            <person name="Schobel S."/>
            <person name="Amedeo P."/>
            <person name="Caler E.V."/>
            <person name="da Silva J."/>
        </authorList>
    </citation>
    <scope>NUCLEOTIDE SEQUENCE [LARGE SCALE GENOMIC DNA]</scope>
    <source>
        <strain evidence="1">RN66</strain>
    </source>
</reference>
<evidence type="ECO:0000313" key="2">
    <source>
        <dbReference type="Proteomes" id="UP000001460"/>
    </source>
</evidence>
<sequence>MHCNKGNKGNNINKNGLTKQSYMPQDDLTTFVKGILRSKTYSLPDIKLPALSNGLSSVIEASWLNRTEQIMHNQICPFDYTKNTISKYKDRILLTPHRSEATAVLEKYRNIGEQIFEDYGDDLNRESSKLVFNKVGIATPRPVNKRGLSSNKSLERDKVLFYSGPLYKYNSPRKGSHHKISKYGSSSGSVEIFNRNIFDKSMKFRSEYNISPFRERVCIACRNRKLRSKNATEQYCHNEIVITGDFVCRESPISQTEYSYDGNIDEEICSNSNCIVKKLSEDLLTDHRLTRLQDIRCRDTLSGYIYDDVNEIINQRYESLESRISNLENIMASTMIYSDSESTVIQTPCIVRKSNEYEESVGGELEESGFESTDNNDEIIREMNSSIKKEIVREVMVFVNEPTSCKEVTNSATFKLTNKKLSNTDPIKIFRVKPLTIPIERPSI</sequence>
<dbReference type="GeneID" id="6996041"/>
<gene>
    <name evidence="1" type="ORF">CMU_013460</name>
</gene>
<dbReference type="Proteomes" id="UP000001460">
    <property type="component" value="Unassembled WGS sequence"/>
</dbReference>
<organism evidence="1 2">
    <name type="scientific">Cryptosporidium muris (strain RN66)</name>
    <dbReference type="NCBI Taxonomy" id="441375"/>
    <lineage>
        <taxon>Eukaryota</taxon>
        <taxon>Sar</taxon>
        <taxon>Alveolata</taxon>
        <taxon>Apicomplexa</taxon>
        <taxon>Conoidasida</taxon>
        <taxon>Coccidia</taxon>
        <taxon>Eucoccidiorida</taxon>
        <taxon>Eimeriorina</taxon>
        <taxon>Cryptosporidiidae</taxon>
        <taxon>Cryptosporidium</taxon>
    </lineage>
</organism>
<dbReference type="OrthoDB" id="10293756at2759"/>
<dbReference type="EMBL" id="DS989730">
    <property type="protein sequence ID" value="EEA06671.1"/>
    <property type="molecule type" value="Genomic_DNA"/>
</dbReference>
<evidence type="ECO:0000313" key="1">
    <source>
        <dbReference type="EMBL" id="EEA06671.1"/>
    </source>
</evidence>
<dbReference type="VEuPathDB" id="CryptoDB:CMU_013460"/>
<proteinExistence type="predicted"/>
<protein>
    <submittedName>
        <fullName evidence="1">Uncharacterized protein</fullName>
    </submittedName>
</protein>
<name>B6AEQ4_CRYMR</name>
<accession>B6AEQ4</accession>
<keyword evidence="2" id="KW-1185">Reference proteome</keyword>
<dbReference type="AlphaFoldDB" id="B6AEQ4"/>